<name>A0A494X1S4_9BURK</name>
<dbReference type="Proteomes" id="UP000270342">
    <property type="component" value="Unassembled WGS sequence"/>
</dbReference>
<comment type="caution">
    <text evidence="1">The sequence shown here is derived from an EMBL/GenBank/DDBJ whole genome shotgun (WGS) entry which is preliminary data.</text>
</comment>
<accession>A0A494X1S4</accession>
<evidence type="ECO:0000313" key="1">
    <source>
        <dbReference type="EMBL" id="RKP44675.1"/>
    </source>
</evidence>
<keyword evidence="2" id="KW-1185">Reference proteome</keyword>
<evidence type="ECO:0000313" key="2">
    <source>
        <dbReference type="Proteomes" id="UP000270342"/>
    </source>
</evidence>
<organism evidence="1 2">
    <name type="scientific">Pararobbsia silviterrae</name>
    <dbReference type="NCBI Taxonomy" id="1792498"/>
    <lineage>
        <taxon>Bacteria</taxon>
        <taxon>Pseudomonadati</taxon>
        <taxon>Pseudomonadota</taxon>
        <taxon>Betaproteobacteria</taxon>
        <taxon>Burkholderiales</taxon>
        <taxon>Burkholderiaceae</taxon>
        <taxon>Pararobbsia</taxon>
    </lineage>
</organism>
<reference evidence="1 2" key="1">
    <citation type="submission" date="2018-10" db="EMBL/GenBank/DDBJ databases">
        <title>Robbsia sp. DHC34, isolated from soil.</title>
        <authorList>
            <person name="Gao Z.-H."/>
            <person name="Qiu L.-H."/>
        </authorList>
    </citation>
    <scope>NUCLEOTIDE SEQUENCE [LARGE SCALE GENOMIC DNA]</scope>
    <source>
        <strain evidence="1 2">DHC34</strain>
    </source>
</reference>
<proteinExistence type="predicted"/>
<gene>
    <name evidence="1" type="ORF">D7S86_26970</name>
</gene>
<protein>
    <submittedName>
        <fullName evidence="1">Uncharacterized protein</fullName>
    </submittedName>
</protein>
<sequence>MTISMLDPLPIGNAIKIVFDPADGNVARRVLRTTDTSFSGPNDAHSVVVYQGDGVYAVDAHRLKNGTTYTYGDFIFDGTEWVLSSVVQGTPEIAYEDRSTDVLTVLRERLTVGLENEVARKTLRPKEGVIEVKTAPPAFEETPWPLVTVHVLNDGSAERGVGEFLDTDVQDLITNEWLETQGWIARVQISVVGWSKNADERIAMRQALRRLVIGNLPVFQGYGMTRIDFSQTDADEMAAYPVPVYQTVGTFSCFAPAEVVTSSSNVVTDIDSSAFTPDFPDRSARAAF</sequence>
<dbReference type="EMBL" id="RBZU01000019">
    <property type="protein sequence ID" value="RKP44675.1"/>
    <property type="molecule type" value="Genomic_DNA"/>
</dbReference>
<dbReference type="AlphaFoldDB" id="A0A494X1S4"/>